<gene>
    <name evidence="1" type="ORF">EVAR_17252_1</name>
</gene>
<protein>
    <submittedName>
        <fullName evidence="1">Uncharacterized protein</fullName>
    </submittedName>
</protein>
<dbReference type="AlphaFoldDB" id="A0A4C1TSZ4"/>
<evidence type="ECO:0000313" key="2">
    <source>
        <dbReference type="Proteomes" id="UP000299102"/>
    </source>
</evidence>
<organism evidence="1 2">
    <name type="scientific">Eumeta variegata</name>
    <name type="common">Bagworm moth</name>
    <name type="synonym">Eumeta japonica</name>
    <dbReference type="NCBI Taxonomy" id="151549"/>
    <lineage>
        <taxon>Eukaryota</taxon>
        <taxon>Metazoa</taxon>
        <taxon>Ecdysozoa</taxon>
        <taxon>Arthropoda</taxon>
        <taxon>Hexapoda</taxon>
        <taxon>Insecta</taxon>
        <taxon>Pterygota</taxon>
        <taxon>Neoptera</taxon>
        <taxon>Endopterygota</taxon>
        <taxon>Lepidoptera</taxon>
        <taxon>Glossata</taxon>
        <taxon>Ditrysia</taxon>
        <taxon>Tineoidea</taxon>
        <taxon>Psychidae</taxon>
        <taxon>Oiketicinae</taxon>
        <taxon>Eumeta</taxon>
    </lineage>
</organism>
<reference evidence="1 2" key="1">
    <citation type="journal article" date="2019" name="Commun. Biol.">
        <title>The bagworm genome reveals a unique fibroin gene that provides high tensile strength.</title>
        <authorList>
            <person name="Kono N."/>
            <person name="Nakamura H."/>
            <person name="Ohtoshi R."/>
            <person name="Tomita M."/>
            <person name="Numata K."/>
            <person name="Arakawa K."/>
        </authorList>
    </citation>
    <scope>NUCLEOTIDE SEQUENCE [LARGE SCALE GENOMIC DNA]</scope>
</reference>
<sequence length="192" mass="21473">MSNLRSTPCRNLNNLFVEADFVAIWLEGIRFYSWYAPPSLSSDEFDNFLDQLTKDTKQHHPVAIAMTVTKHLEKINLALDITFGVDRWMNTVNLQLAQHKTKAVLITSRKQAETISLSRGARKYITTIHSVSRSNDRCLTQFQTAGGACKCSASAVRASLSRLTPYVGGPKQSSCCRQHVVTSVLTLLKLKN</sequence>
<evidence type="ECO:0000313" key="1">
    <source>
        <dbReference type="EMBL" id="GBP17125.1"/>
    </source>
</evidence>
<name>A0A4C1TSZ4_EUMVA</name>
<keyword evidence="2" id="KW-1185">Reference proteome</keyword>
<dbReference type="Proteomes" id="UP000299102">
    <property type="component" value="Unassembled WGS sequence"/>
</dbReference>
<dbReference type="OrthoDB" id="415822at2759"/>
<accession>A0A4C1TSZ4</accession>
<proteinExistence type="predicted"/>
<comment type="caution">
    <text evidence="1">The sequence shown here is derived from an EMBL/GenBank/DDBJ whole genome shotgun (WGS) entry which is preliminary data.</text>
</comment>
<dbReference type="EMBL" id="BGZK01000085">
    <property type="protein sequence ID" value="GBP17125.1"/>
    <property type="molecule type" value="Genomic_DNA"/>
</dbReference>